<dbReference type="PIRSF" id="PIRSF006060">
    <property type="entry name" value="AA_transporter"/>
    <property type="match status" value="1"/>
</dbReference>
<evidence type="ECO:0008006" key="4">
    <source>
        <dbReference type="Google" id="ProtNLM"/>
    </source>
</evidence>
<organism evidence="2 3">
    <name type="scientific">Saccharolobus shibatae</name>
    <dbReference type="NCBI Taxonomy" id="2286"/>
    <lineage>
        <taxon>Archaea</taxon>
        <taxon>Thermoproteota</taxon>
        <taxon>Thermoprotei</taxon>
        <taxon>Sulfolobales</taxon>
        <taxon>Sulfolobaceae</taxon>
        <taxon>Saccharolobus</taxon>
    </lineage>
</organism>
<feature type="transmembrane region" description="Helical" evidence="1">
    <location>
        <begin position="126"/>
        <end position="148"/>
    </location>
</feature>
<protein>
    <recommendedName>
        <fullName evidence="4">APC family permease</fullName>
    </recommendedName>
</protein>
<dbReference type="Proteomes" id="UP000693941">
    <property type="component" value="Chromosome"/>
</dbReference>
<name>A0A8F5GWY6_9CREN</name>
<feature type="transmembrane region" description="Helical" evidence="1">
    <location>
        <begin position="260"/>
        <end position="282"/>
    </location>
</feature>
<keyword evidence="1" id="KW-1133">Transmembrane helix</keyword>
<evidence type="ECO:0000256" key="1">
    <source>
        <dbReference type="SAM" id="Phobius"/>
    </source>
</evidence>
<dbReference type="RefSeq" id="WP_218260696.1">
    <property type="nucleotide sequence ID" value="NZ_CP077715.1"/>
</dbReference>
<feature type="transmembrane region" description="Helical" evidence="1">
    <location>
        <begin position="46"/>
        <end position="66"/>
    </location>
</feature>
<proteinExistence type="predicted"/>
<dbReference type="AlphaFoldDB" id="A0A8F5GWY6"/>
<accession>A0A8F5GWY6</accession>
<evidence type="ECO:0000313" key="3">
    <source>
        <dbReference type="Proteomes" id="UP000693941"/>
    </source>
</evidence>
<feature type="transmembrane region" description="Helical" evidence="1">
    <location>
        <begin position="154"/>
        <end position="175"/>
    </location>
</feature>
<feature type="transmembrane region" description="Helical" evidence="1">
    <location>
        <begin position="312"/>
        <end position="333"/>
    </location>
</feature>
<feature type="transmembrane region" description="Helical" evidence="1">
    <location>
        <begin position="72"/>
        <end position="94"/>
    </location>
</feature>
<reference evidence="2" key="1">
    <citation type="journal article" date="2021" name="Environ. Microbiol.">
        <title>New insights into the diversity and evolution of the archaeal mobilome from three complete genomes of Saccharolobus shibatae.</title>
        <authorList>
            <person name="Medvedeva S."/>
            <person name="Brandt D."/>
            <person name="Cvirkaite-Krupovic V."/>
            <person name="Liu Y."/>
            <person name="Severinov K."/>
            <person name="Ishino S."/>
            <person name="Ishino Y."/>
            <person name="Prangishvili D."/>
            <person name="Kalinowski J."/>
            <person name="Krupovic M."/>
        </authorList>
    </citation>
    <scope>NUCLEOTIDE SEQUENCE</scope>
    <source>
        <strain evidence="2">BEU9</strain>
    </source>
</reference>
<feature type="transmembrane region" description="Helical" evidence="1">
    <location>
        <begin position="345"/>
        <end position="366"/>
    </location>
</feature>
<sequence>MFKYKQKLNLLHIASQVTFNRMLIRGICMDSLSKKLEPKENTIPPILVYAQSLASIAPLGSASAYLTYALSYSLSSTVIAGILGSLIYFLWVLIGYRYSKVIASTGGTYEFARVGGGELTGRIAGWLYWISYMIYLPSATTYLASVVLPSEFSLTPITIALIEVLIPIILTLFLLAGIKPPLFYALVTSSIEVILILILGIKVLSVTGLSIEPLALKVPISDFFQGAVGVGFTLAGGGASFFLGYEAIGKGKTVGKSYLIAYWIAAIAVLFAAYFEIAAAGYSNVSVTNLLNITNYPGFYIAEKFMGNTFSLVFFIFTANSLIGSVLAAYVALSRLSYSLIRKDMLKSIFVVAIPFTLVNLIASLTGQYLNVYSITTEISLVTLYASHVIVSGVFPSFINKISRLQAWDVLLAIAAVILMGYGVYSYVVPYSYPSSLIGLASLVSGILLGIISFTRRR</sequence>
<feature type="transmembrane region" description="Helical" evidence="1">
    <location>
        <begin position="407"/>
        <end position="425"/>
    </location>
</feature>
<feature type="transmembrane region" description="Helical" evidence="1">
    <location>
        <begin position="372"/>
        <end position="395"/>
    </location>
</feature>
<dbReference type="GeneID" id="65560587"/>
<gene>
    <name evidence="2" type="ORF">J5U21_02157</name>
</gene>
<feature type="transmembrane region" description="Helical" evidence="1">
    <location>
        <begin position="182"/>
        <end position="203"/>
    </location>
</feature>
<keyword evidence="1" id="KW-0472">Membrane</keyword>
<feature type="transmembrane region" description="Helical" evidence="1">
    <location>
        <begin position="431"/>
        <end position="454"/>
    </location>
</feature>
<dbReference type="EMBL" id="CP077715">
    <property type="protein sequence ID" value="QXJ32506.1"/>
    <property type="molecule type" value="Genomic_DNA"/>
</dbReference>
<evidence type="ECO:0000313" key="2">
    <source>
        <dbReference type="EMBL" id="QXJ32506.1"/>
    </source>
</evidence>
<feature type="transmembrane region" description="Helical" evidence="1">
    <location>
        <begin position="223"/>
        <end position="248"/>
    </location>
</feature>
<keyword evidence="1" id="KW-0812">Transmembrane</keyword>